<evidence type="ECO:0000313" key="3">
    <source>
        <dbReference type="EMBL" id="OSH00706.1"/>
    </source>
</evidence>
<keyword evidence="2" id="KW-0812">Transmembrane</keyword>
<feature type="region of interest" description="Disordered" evidence="1">
    <location>
        <begin position="60"/>
        <end position="81"/>
    </location>
</feature>
<comment type="caution">
    <text evidence="3">The sequence shown here is derived from an EMBL/GenBank/DDBJ whole genome shotgun (WGS) entry which is preliminary data.</text>
</comment>
<accession>A0A1X3A215</accession>
<keyword evidence="3" id="KW-0547">Nucleotide-binding</keyword>
<proteinExistence type="predicted"/>
<protein>
    <submittedName>
        <fullName evidence="3">ABC transporter ATP-binding protein</fullName>
    </submittedName>
</protein>
<dbReference type="GO" id="GO:0005524">
    <property type="term" value="F:ATP binding"/>
    <property type="evidence" value="ECO:0007669"/>
    <property type="project" value="UniProtKB-KW"/>
</dbReference>
<feature type="non-terminal residue" evidence="3">
    <location>
        <position position="81"/>
    </location>
</feature>
<organism evidence="3 4">
    <name type="scientific">Bifidobacterium adolescentis</name>
    <dbReference type="NCBI Taxonomy" id="1680"/>
    <lineage>
        <taxon>Bacteria</taxon>
        <taxon>Bacillati</taxon>
        <taxon>Actinomycetota</taxon>
        <taxon>Actinomycetes</taxon>
        <taxon>Bifidobacteriales</taxon>
        <taxon>Bifidobacteriaceae</taxon>
        <taxon>Bifidobacterium</taxon>
    </lineage>
</organism>
<keyword evidence="3" id="KW-0067">ATP-binding</keyword>
<keyword evidence="2" id="KW-1133">Transmembrane helix</keyword>
<feature type="transmembrane region" description="Helical" evidence="2">
    <location>
        <begin position="21"/>
        <end position="41"/>
    </location>
</feature>
<reference evidence="3 4" key="1">
    <citation type="journal article" date="2016" name="Sci. Rep.">
        <title>Evaluation of genetic diversity among strains of the human gut commensal Bifidobacterium adolescentis.</title>
        <authorList>
            <person name="Duranti S."/>
            <person name="Milani C."/>
            <person name="Lugli G.A."/>
            <person name="Mancabelli L."/>
            <person name="Turroni F."/>
            <person name="Ferrario C."/>
            <person name="Mangifesta M."/>
            <person name="Viappiani A."/>
            <person name="Sanchez B."/>
            <person name="Margolles A."/>
            <person name="van Sinderen D."/>
            <person name="Ventura M."/>
        </authorList>
    </citation>
    <scope>NUCLEOTIDE SEQUENCE [LARGE SCALE GENOMIC DNA]</scope>
    <source>
        <strain evidence="3 4">AL46-7</strain>
    </source>
</reference>
<evidence type="ECO:0000313" key="4">
    <source>
        <dbReference type="Proteomes" id="UP000193208"/>
    </source>
</evidence>
<dbReference type="AlphaFoldDB" id="A0A1X3A215"/>
<evidence type="ECO:0000256" key="2">
    <source>
        <dbReference type="SAM" id="Phobius"/>
    </source>
</evidence>
<dbReference type="EMBL" id="LNKI01000002">
    <property type="protein sequence ID" value="OSH00706.1"/>
    <property type="molecule type" value="Genomic_DNA"/>
</dbReference>
<keyword evidence="2" id="KW-0472">Membrane</keyword>
<sequence>MTGMNVWKRATLAIVRKPVRSGIIGLLMLMVFTSLVAQVGASTALQKMSDDIGGSLGMGFTVDTGENPVSPKEASRFSRIP</sequence>
<dbReference type="Proteomes" id="UP000193208">
    <property type="component" value="Unassembled WGS sequence"/>
</dbReference>
<evidence type="ECO:0000256" key="1">
    <source>
        <dbReference type="SAM" id="MobiDB-lite"/>
    </source>
</evidence>
<name>A0A1X3A215_BIFAD</name>
<gene>
    <name evidence="3" type="ORF">AL0467_1106</name>
</gene>